<feature type="transmembrane region" description="Helical" evidence="4">
    <location>
        <begin position="235"/>
        <end position="253"/>
    </location>
</feature>
<comment type="caution">
    <text evidence="5">The sequence shown here is derived from an EMBL/GenBank/DDBJ whole genome shotgun (WGS) entry which is preliminary data.</text>
</comment>
<keyword evidence="3 4" id="KW-0472">Membrane</keyword>
<evidence type="ECO:0000313" key="5">
    <source>
        <dbReference type="EMBL" id="EIT71769.1"/>
    </source>
</evidence>
<evidence type="ECO:0000256" key="4">
    <source>
        <dbReference type="SAM" id="Phobius"/>
    </source>
</evidence>
<feature type="transmembrane region" description="Helical" evidence="4">
    <location>
        <begin position="131"/>
        <end position="153"/>
    </location>
</feature>
<gene>
    <name evidence="5" type="ORF">WQQ_19060</name>
</gene>
<name>I7ZIL6_9GAMM</name>
<evidence type="ECO:0000313" key="6">
    <source>
        <dbReference type="Proteomes" id="UP000003704"/>
    </source>
</evidence>
<dbReference type="OrthoDB" id="9810614at2"/>
<dbReference type="EMBL" id="AKGD01000001">
    <property type="protein sequence ID" value="EIT71769.1"/>
    <property type="molecule type" value="Genomic_DNA"/>
</dbReference>
<dbReference type="AlphaFoldDB" id="I7ZIL6"/>
<feature type="transmembrane region" description="Helical" evidence="4">
    <location>
        <begin position="323"/>
        <end position="348"/>
    </location>
</feature>
<feature type="transmembrane region" description="Helical" evidence="4">
    <location>
        <begin position="289"/>
        <end position="311"/>
    </location>
</feature>
<accession>I7ZIL6</accession>
<evidence type="ECO:0000256" key="3">
    <source>
        <dbReference type="ARBA" id="ARBA00023136"/>
    </source>
</evidence>
<feature type="transmembrane region" description="Helical" evidence="4">
    <location>
        <begin position="98"/>
        <end position="119"/>
    </location>
</feature>
<keyword evidence="2 4" id="KW-1133">Transmembrane helix</keyword>
<sequence length="416" mass="43769">MVALVLSAISVFAAAALFVAGQMLLGTQLPLSLSAAGFGSAHISLVLLFYSLGFMLGSLMGPRLIGRVGHIRVFAAFAALICCCALLHGAFLDDLLWMVLRAISGFCGALLLIVLESWINAHATPQRRGRLMSLYMVNYYLAGAGGQLFIGVFDTGDARVFMLAAGLLVLSSVPLSLTSRPAPPMPASGRLAFRELFEASRISVFGAAAAGFAMASFYQLSPISVKQLGHDLDTVARYMALAVLASMVLQYPIGRLSDRLDRRRVILGISIAVGAASLLAATLGQLSLAMLFAGSMLFTATASSLYPACLARLNDRTGGRNPVAANASLLLCYGLGQCVGPLCSAAVMGLIGPAGLYVSIFLVLSAYAAYSLHRLRFADTAVIDQQPYLPMSADSTPVIVNVEPPPQSAQPQTQQQ</sequence>
<keyword evidence="6" id="KW-1185">Reference proteome</keyword>
<protein>
    <recommendedName>
        <fullName evidence="7">Major facilitator superfamily (MFS) profile domain-containing protein</fullName>
    </recommendedName>
</protein>
<proteinExistence type="predicted"/>
<dbReference type="PANTHER" id="PTHR23521">
    <property type="entry name" value="TRANSPORTER MFS SUPERFAMILY"/>
    <property type="match status" value="1"/>
</dbReference>
<reference evidence="5 6" key="1">
    <citation type="journal article" date="2012" name="J. Bacteriol.">
        <title>Genome Sequence of n-Alkane-Degrading Hydrocarboniphaga effusa Strain AP103T (ATCC BAA-332T).</title>
        <authorList>
            <person name="Chang H.K."/>
            <person name="Zylstra G.J."/>
            <person name="Chae J.C."/>
        </authorList>
    </citation>
    <scope>NUCLEOTIDE SEQUENCE [LARGE SCALE GENOMIC DNA]</scope>
    <source>
        <strain evidence="5 6">AP103</strain>
    </source>
</reference>
<feature type="transmembrane region" description="Helical" evidence="4">
    <location>
        <begin position="42"/>
        <end position="61"/>
    </location>
</feature>
<feature type="transmembrane region" description="Helical" evidence="4">
    <location>
        <begin position="159"/>
        <end position="178"/>
    </location>
</feature>
<dbReference type="STRING" id="1172194.WQQ_19060"/>
<dbReference type="GO" id="GO:0005886">
    <property type="term" value="C:plasma membrane"/>
    <property type="evidence" value="ECO:0007669"/>
    <property type="project" value="TreeGrafter"/>
</dbReference>
<feature type="transmembrane region" description="Helical" evidence="4">
    <location>
        <begin position="265"/>
        <end position="283"/>
    </location>
</feature>
<feature type="transmembrane region" description="Helical" evidence="4">
    <location>
        <begin position="354"/>
        <end position="372"/>
    </location>
</feature>
<dbReference type="Proteomes" id="UP000003704">
    <property type="component" value="Unassembled WGS sequence"/>
</dbReference>
<dbReference type="CDD" id="cd17477">
    <property type="entry name" value="MFS_YcaD_like"/>
    <property type="match status" value="1"/>
</dbReference>
<dbReference type="InterPro" id="IPR047200">
    <property type="entry name" value="MFS_YcaD-like"/>
</dbReference>
<evidence type="ECO:0008006" key="7">
    <source>
        <dbReference type="Google" id="ProtNLM"/>
    </source>
</evidence>
<organism evidence="5 6">
    <name type="scientific">Hydrocarboniphaga effusa AP103</name>
    <dbReference type="NCBI Taxonomy" id="1172194"/>
    <lineage>
        <taxon>Bacteria</taxon>
        <taxon>Pseudomonadati</taxon>
        <taxon>Pseudomonadota</taxon>
        <taxon>Gammaproteobacteria</taxon>
        <taxon>Nevskiales</taxon>
        <taxon>Nevskiaceae</taxon>
        <taxon>Hydrocarboniphaga</taxon>
    </lineage>
</organism>
<keyword evidence="1 4" id="KW-0812">Transmembrane</keyword>
<dbReference type="Pfam" id="PF07690">
    <property type="entry name" value="MFS_1"/>
    <property type="match status" value="1"/>
</dbReference>
<feature type="transmembrane region" description="Helical" evidence="4">
    <location>
        <begin position="73"/>
        <end position="92"/>
    </location>
</feature>
<dbReference type="InterPro" id="IPR011701">
    <property type="entry name" value="MFS"/>
</dbReference>
<dbReference type="PANTHER" id="PTHR23521:SF3">
    <property type="entry name" value="MFS TRANSPORTER"/>
    <property type="match status" value="1"/>
</dbReference>
<dbReference type="RefSeq" id="WP_007184855.1">
    <property type="nucleotide sequence ID" value="NZ_AKGD01000001.1"/>
</dbReference>
<dbReference type="SUPFAM" id="SSF103473">
    <property type="entry name" value="MFS general substrate transporter"/>
    <property type="match status" value="1"/>
</dbReference>
<evidence type="ECO:0000256" key="2">
    <source>
        <dbReference type="ARBA" id="ARBA00022989"/>
    </source>
</evidence>
<feature type="transmembrane region" description="Helical" evidence="4">
    <location>
        <begin position="199"/>
        <end position="220"/>
    </location>
</feature>
<dbReference type="InterPro" id="IPR036259">
    <property type="entry name" value="MFS_trans_sf"/>
</dbReference>
<evidence type="ECO:0000256" key="1">
    <source>
        <dbReference type="ARBA" id="ARBA00022692"/>
    </source>
</evidence>
<dbReference type="GO" id="GO:0022857">
    <property type="term" value="F:transmembrane transporter activity"/>
    <property type="evidence" value="ECO:0007669"/>
    <property type="project" value="InterPro"/>
</dbReference>
<dbReference type="Gene3D" id="1.20.1250.20">
    <property type="entry name" value="MFS general substrate transporter like domains"/>
    <property type="match status" value="2"/>
</dbReference>